<reference evidence="2" key="3">
    <citation type="journal article" date="2020" name="Int. J. Syst. Evol. Microbiol.">
        <title>Reclassification of Francisella noatunensis subsp. orientalis Ottem et al. 2009 as Francisella orientalis sp. nov., Francisella noatunensis subsp. chilensis subsp. nov. and emended description of Francisella noatunensis.</title>
        <authorList>
            <person name="Ramirez-Paredes J.G."/>
            <person name="Larsson P."/>
            <person name="Thompson K.D."/>
            <person name="Penman D.J."/>
            <person name="Busse H.J."/>
            <person name="Ohrman C."/>
            <person name="Sjodin A."/>
            <person name="Soto E."/>
            <person name="Richards R.H."/>
            <person name="Adams A."/>
            <person name="Colquhoun D.J."/>
        </authorList>
    </citation>
    <scope>NUCLEOTIDE SEQUENCE</scope>
    <source>
        <strain evidence="2">LADL-07285A</strain>
    </source>
</reference>
<keyword evidence="3" id="KW-1185">Reference proteome</keyword>
<evidence type="ECO:0000313" key="1">
    <source>
        <dbReference type="EMBL" id="AKN88461.1"/>
    </source>
</evidence>
<sequence>MLTAIFNYRVHLLLHLLDFKSSELPTINRLLTFCYYSIVSSYKTRHHIITKNSKITSLILLRLCMKYFLLRESGYKLLIL</sequence>
<reference evidence="3" key="1">
    <citation type="submission" date="2015-02" db="EMBL/GenBank/DDBJ databases">
        <title>Complete genome sequence of Francisella noatunensis subsp. orientalis FNO190 isolated from farm-raised Nile tilapia in Brazil.</title>
        <authorList>
            <person name="Figueiredo H.C.P."/>
            <person name="Leal C.A.G."/>
            <person name="Pereira F.L."/>
            <person name="Soares S.C."/>
            <person name="Goncalves L.A."/>
            <person name="Dorella F.A."/>
            <person name="Carvalho A.F."/>
            <person name="Azevedo V.A.C."/>
        </authorList>
    </citation>
    <scope>NUCLEOTIDE SEQUENCE [LARGE SCALE GENOMIC DNA]</scope>
    <source>
        <strain evidence="3">FNO190</strain>
    </source>
</reference>
<dbReference type="Proteomes" id="UP000774689">
    <property type="component" value="Unassembled WGS sequence"/>
</dbReference>
<name>A0AAW9YR86_9GAMM</name>
<proteinExistence type="predicted"/>
<organism evidence="2 4">
    <name type="scientific">Francisella orientalis</name>
    <dbReference type="NCBI Taxonomy" id="299583"/>
    <lineage>
        <taxon>Bacteria</taxon>
        <taxon>Pseudomonadati</taxon>
        <taxon>Pseudomonadota</taxon>
        <taxon>Gammaproteobacteria</taxon>
        <taxon>Thiotrichales</taxon>
        <taxon>Francisellaceae</taxon>
        <taxon>Francisella</taxon>
    </lineage>
</organism>
<protein>
    <submittedName>
        <fullName evidence="2">Uncharacterized protein</fullName>
    </submittedName>
</protein>
<dbReference type="Proteomes" id="UP000035930">
    <property type="component" value="Chromosome"/>
</dbReference>
<gene>
    <name evidence="2" type="ORF">CHQ83_06940</name>
    <name evidence="1" type="ORF">FNO190_0679</name>
</gene>
<dbReference type="AlphaFoldDB" id="A0AAW9YR86"/>
<dbReference type="EMBL" id="QPQM01000018">
    <property type="protein sequence ID" value="NIY56964.1"/>
    <property type="molecule type" value="Genomic_DNA"/>
</dbReference>
<dbReference type="EMBL" id="CP011923">
    <property type="protein sequence ID" value="AKN88461.1"/>
    <property type="molecule type" value="Genomic_DNA"/>
</dbReference>
<evidence type="ECO:0000313" key="4">
    <source>
        <dbReference type="Proteomes" id="UP000774689"/>
    </source>
</evidence>
<reference evidence="1" key="2">
    <citation type="submission" date="2017-08" db="EMBL/GenBank/DDBJ databases">
        <title>Complete Genome Sequence of Francisella noatunensis subsp. orientalis strain FNO190.</title>
        <authorList>
            <person name="Pereira F.L."/>
            <person name="Goncalves L.A."/>
            <person name="Guilherme T.C."/>
            <person name="Soares S.C."/>
            <person name="Dorella F.A."/>
            <person name="Carvalho A.F."/>
            <person name="Leibowitz M.P."/>
            <person name="Leal C.A.G."/>
            <person name="Azevedo V.A.C."/>
            <person name="Figueiredo H.C.P."/>
        </authorList>
    </citation>
    <scope>NUCLEOTIDE SEQUENCE</scope>
    <source>
        <strain evidence="1">FNO190</strain>
    </source>
</reference>
<evidence type="ECO:0000313" key="2">
    <source>
        <dbReference type="EMBL" id="NIY56964.1"/>
    </source>
</evidence>
<accession>A0AAW9YR86</accession>
<evidence type="ECO:0000313" key="3">
    <source>
        <dbReference type="Proteomes" id="UP000035930"/>
    </source>
</evidence>